<organism evidence="2 3">
    <name type="scientific">Chlamydomonas reinhardtii</name>
    <name type="common">Chlamydomonas smithii</name>
    <dbReference type="NCBI Taxonomy" id="3055"/>
    <lineage>
        <taxon>Eukaryota</taxon>
        <taxon>Viridiplantae</taxon>
        <taxon>Chlorophyta</taxon>
        <taxon>core chlorophytes</taxon>
        <taxon>Chlorophyceae</taxon>
        <taxon>CS clade</taxon>
        <taxon>Chlamydomonadales</taxon>
        <taxon>Chlamydomonadaceae</taxon>
        <taxon>Chlamydomonas</taxon>
    </lineage>
</organism>
<dbReference type="EMBL" id="CM008963">
    <property type="protein sequence ID" value="PNW87001.1"/>
    <property type="molecule type" value="Genomic_DNA"/>
</dbReference>
<protein>
    <submittedName>
        <fullName evidence="2">Uncharacterized protein</fullName>
    </submittedName>
</protein>
<dbReference type="Gramene" id="PNW87001">
    <property type="protein sequence ID" value="PNW87001"/>
    <property type="gene ID" value="CHLRE_02g104725v5"/>
</dbReference>
<dbReference type="InParanoid" id="A0A2K3E2J3"/>
<keyword evidence="3" id="KW-1185">Reference proteome</keyword>
<feature type="region of interest" description="Disordered" evidence="1">
    <location>
        <begin position="712"/>
        <end position="750"/>
    </location>
</feature>
<proteinExistence type="predicted"/>
<dbReference type="OrthoDB" id="10679444at2759"/>
<reference evidence="2 3" key="1">
    <citation type="journal article" date="2007" name="Science">
        <title>The Chlamydomonas genome reveals the evolution of key animal and plant functions.</title>
        <authorList>
            <person name="Merchant S.S."/>
            <person name="Prochnik S.E."/>
            <person name="Vallon O."/>
            <person name="Harris E.H."/>
            <person name="Karpowicz S.J."/>
            <person name="Witman G.B."/>
            <person name="Terry A."/>
            <person name="Salamov A."/>
            <person name="Fritz-Laylin L.K."/>
            <person name="Marechal-Drouard L."/>
            <person name="Marshall W.F."/>
            <person name="Qu L.H."/>
            <person name="Nelson D.R."/>
            <person name="Sanderfoot A.A."/>
            <person name="Spalding M.H."/>
            <person name="Kapitonov V.V."/>
            <person name="Ren Q."/>
            <person name="Ferris P."/>
            <person name="Lindquist E."/>
            <person name="Shapiro H."/>
            <person name="Lucas S.M."/>
            <person name="Grimwood J."/>
            <person name="Schmutz J."/>
            <person name="Cardol P."/>
            <person name="Cerutti H."/>
            <person name="Chanfreau G."/>
            <person name="Chen C.L."/>
            <person name="Cognat V."/>
            <person name="Croft M.T."/>
            <person name="Dent R."/>
            <person name="Dutcher S."/>
            <person name="Fernandez E."/>
            <person name="Fukuzawa H."/>
            <person name="Gonzalez-Ballester D."/>
            <person name="Gonzalez-Halphen D."/>
            <person name="Hallmann A."/>
            <person name="Hanikenne M."/>
            <person name="Hippler M."/>
            <person name="Inwood W."/>
            <person name="Jabbari K."/>
            <person name="Kalanon M."/>
            <person name="Kuras R."/>
            <person name="Lefebvre P.A."/>
            <person name="Lemaire S.D."/>
            <person name="Lobanov A.V."/>
            <person name="Lohr M."/>
            <person name="Manuell A."/>
            <person name="Meier I."/>
            <person name="Mets L."/>
            <person name="Mittag M."/>
            <person name="Mittelmeier T."/>
            <person name="Moroney J.V."/>
            <person name="Moseley J."/>
            <person name="Napoli C."/>
            <person name="Nedelcu A.M."/>
            <person name="Niyogi K."/>
            <person name="Novoselov S.V."/>
            <person name="Paulsen I.T."/>
            <person name="Pazour G."/>
            <person name="Purton S."/>
            <person name="Ral J.P."/>
            <person name="Riano-Pachon D.M."/>
            <person name="Riekhof W."/>
            <person name="Rymarquis L."/>
            <person name="Schroda M."/>
            <person name="Stern D."/>
            <person name="Umen J."/>
            <person name="Willows R."/>
            <person name="Wilson N."/>
            <person name="Zimmer S.L."/>
            <person name="Allmer J."/>
            <person name="Balk J."/>
            <person name="Bisova K."/>
            <person name="Chen C.J."/>
            <person name="Elias M."/>
            <person name="Gendler K."/>
            <person name="Hauser C."/>
            <person name="Lamb M.R."/>
            <person name="Ledford H."/>
            <person name="Long J.C."/>
            <person name="Minagawa J."/>
            <person name="Page M.D."/>
            <person name="Pan J."/>
            <person name="Pootakham W."/>
            <person name="Roje S."/>
            <person name="Rose A."/>
            <person name="Stahlberg E."/>
            <person name="Terauchi A.M."/>
            <person name="Yang P."/>
            <person name="Ball S."/>
            <person name="Bowler C."/>
            <person name="Dieckmann C.L."/>
            <person name="Gladyshev V.N."/>
            <person name="Green P."/>
            <person name="Jorgensen R."/>
            <person name="Mayfield S."/>
            <person name="Mueller-Roeber B."/>
            <person name="Rajamani S."/>
            <person name="Sayre R.T."/>
            <person name="Brokstein P."/>
            <person name="Dubchak I."/>
            <person name="Goodstein D."/>
            <person name="Hornick L."/>
            <person name="Huang Y.W."/>
            <person name="Jhaveri J."/>
            <person name="Luo Y."/>
            <person name="Martinez D."/>
            <person name="Ngau W.C."/>
            <person name="Otillar B."/>
            <person name="Poliakov A."/>
            <person name="Porter A."/>
            <person name="Szajkowski L."/>
            <person name="Werner G."/>
            <person name="Zhou K."/>
            <person name="Grigoriev I.V."/>
            <person name="Rokhsar D.S."/>
            <person name="Grossman A.R."/>
        </authorList>
    </citation>
    <scope>NUCLEOTIDE SEQUENCE [LARGE SCALE GENOMIC DNA]</scope>
    <source>
        <strain evidence="3">CC-503</strain>
    </source>
</reference>
<dbReference type="RefSeq" id="XP_042927415.1">
    <property type="nucleotide sequence ID" value="XM_043059781.1"/>
</dbReference>
<feature type="compositionally biased region" description="Polar residues" evidence="1">
    <location>
        <begin position="549"/>
        <end position="567"/>
    </location>
</feature>
<feature type="region of interest" description="Disordered" evidence="1">
    <location>
        <begin position="311"/>
        <end position="388"/>
    </location>
</feature>
<evidence type="ECO:0000313" key="2">
    <source>
        <dbReference type="EMBL" id="PNW87001.1"/>
    </source>
</evidence>
<feature type="region of interest" description="Disordered" evidence="1">
    <location>
        <begin position="409"/>
        <end position="461"/>
    </location>
</feature>
<feature type="compositionally biased region" description="Low complexity" evidence="1">
    <location>
        <begin position="168"/>
        <end position="196"/>
    </location>
</feature>
<evidence type="ECO:0000256" key="1">
    <source>
        <dbReference type="SAM" id="MobiDB-lite"/>
    </source>
</evidence>
<feature type="region of interest" description="Disordered" evidence="1">
    <location>
        <begin position="543"/>
        <end position="696"/>
    </location>
</feature>
<feature type="compositionally biased region" description="Low complexity" evidence="1">
    <location>
        <begin position="365"/>
        <end position="374"/>
    </location>
</feature>
<feature type="region of interest" description="Disordered" evidence="1">
    <location>
        <begin position="154"/>
        <end position="196"/>
    </location>
</feature>
<feature type="region of interest" description="Disordered" evidence="1">
    <location>
        <begin position="235"/>
        <end position="269"/>
    </location>
</feature>
<feature type="compositionally biased region" description="Low complexity" evidence="1">
    <location>
        <begin position="345"/>
        <end position="357"/>
    </location>
</feature>
<dbReference type="ExpressionAtlas" id="A0A2K3E2J3">
    <property type="expression patterns" value="baseline"/>
</dbReference>
<feature type="compositionally biased region" description="Gly residues" evidence="1">
    <location>
        <begin position="641"/>
        <end position="650"/>
    </location>
</feature>
<dbReference type="KEGG" id="cre:CHLRE_02g104725v5"/>
<feature type="region of interest" description="Disordered" evidence="1">
    <location>
        <begin position="109"/>
        <end position="131"/>
    </location>
</feature>
<feature type="region of interest" description="Disordered" evidence="1">
    <location>
        <begin position="1006"/>
        <end position="1027"/>
    </location>
</feature>
<evidence type="ECO:0000313" key="3">
    <source>
        <dbReference type="Proteomes" id="UP000006906"/>
    </source>
</evidence>
<dbReference type="Proteomes" id="UP000006906">
    <property type="component" value="Chromosome 2"/>
</dbReference>
<feature type="compositionally biased region" description="Polar residues" evidence="1">
    <location>
        <begin position="726"/>
        <end position="737"/>
    </location>
</feature>
<dbReference type="AlphaFoldDB" id="A0A2K3E2J3"/>
<gene>
    <name evidence="2" type="ORF">CHLRE_02g104725v5</name>
</gene>
<sequence length="1135" mass="114477">MDALRSHGVLQAEQAVITAVICRQQRYHVSTDTKAQDGRSPASPVGCFTAHSDTALLMLRPGLPNEGAQRALPAHSAPLPAVRHHGSAIAGCPRQDRAAGVPEYPMDITVASPPPVAEPGSASLGASDATSNSNAFVRSSRLMLDDDQRALDQLQHLGPPFSGDCSRRPSSYCSSRSNSGDGAAVDASSSAAPPSSAAVTRYGSLLMGSAGWRCTAVYGIDLHDMLLLDRMTPRRTSARQQQPMPPPTAQQHHHHQQRTSRPSTPELSAASCAAALRAASSVGSVTGAAPVAAAVAGELAVGEAHVLAGRRVGSPGTAPPSGVVLGTPPRPGPCTGGGRPPHGPPAAAAAAPTASARDFPPSPFSLDAAAAAGMSPPPPSSIADSRGPSMLRLVGMGDVYGASAYSTSTKSGAASFHRSPTCELQRPGGRSAAPLPQAVTPRQSHASQPPQPQLSRSATQGALRTYSPQIISTRYANIFIPAAASLSEEEEAGQPQSAVSPVSIAGQGLPAGQRCSLPKNSIGVGISAARQLVGITADVTGRSPRALGSSPNQPTAQQLSSPHTSACRTHACRRLSESQAAKPPGPHNGCAEPMAASQATPADSAAQHDITSLGGARCSEGSLRPHLGGPDLLALSRQEGGASGSAGGVSGLRTPSQQRTPGRLSGRGGSLTSWASVSSLQGQLPPPPSAVRFGPGAGSGYDCGTSPAHDCRAGGSLDGEGGRSLGLTTHPSASSLLGDSGTPHTSRRTSYHSCMVPAGHTPQHPRLQPHSHSCTGASPAGYLGIRSGSVASWGEVLGVLREQVTPRAASGRAGGSPFCASPAALAAAATVSRGRTLMSSSFEGGRSNYQSNGGCSPPAPSDGGCGSGCGTGWAAAVLGRMCCTPGRGERGGSSVGVGNARRASGEDFDTGGGGTCWSLVGALPCVARDGASCDGDACGSAARCRQASNTPDMSWWRKASLGNSISMAKSGTIHFAAAHECDGRDGRTAMPDVRGGKQAACAWKGGTGAEEEAAEGKGGASWAHQPGVAPDTVAERDEDAVEVAVVAEESEASKTVALEALSSLDRLYADARRNSFAPLSAAVFEAQRPLEPSTAAPQGKALQTSLVAAGALVLATCLSPRCGREQATVSPRDAC</sequence>
<feature type="compositionally biased region" description="Low complexity" evidence="1">
    <location>
        <begin position="595"/>
        <end position="607"/>
    </location>
</feature>
<name>A0A2K3E2J3_CHLRE</name>
<dbReference type="GeneID" id="5725536"/>
<feature type="compositionally biased region" description="Polar residues" evidence="1">
    <location>
        <begin position="440"/>
        <end position="461"/>
    </location>
</feature>
<accession>A0A2K3E2J3</accession>